<dbReference type="InterPro" id="IPR006571">
    <property type="entry name" value="TLDc_dom"/>
</dbReference>
<reference evidence="3" key="1">
    <citation type="submission" date="2023-03" db="EMBL/GenBank/DDBJ databases">
        <title>Emydomyces testavorans Genome Sequence.</title>
        <authorList>
            <person name="Hoyer L."/>
        </authorList>
    </citation>
    <scope>NUCLEOTIDE SEQUENCE</scope>
    <source>
        <strain evidence="3">16-2883</strain>
    </source>
</reference>
<dbReference type="AlphaFoldDB" id="A0AAF0DM36"/>
<evidence type="ECO:0000259" key="2">
    <source>
        <dbReference type="SMART" id="SM00584"/>
    </source>
</evidence>
<evidence type="ECO:0000313" key="4">
    <source>
        <dbReference type="Proteomes" id="UP001219355"/>
    </source>
</evidence>
<dbReference type="EMBL" id="CP120629">
    <property type="protein sequence ID" value="WEW59285.1"/>
    <property type="molecule type" value="Genomic_DNA"/>
</dbReference>
<dbReference type="Proteomes" id="UP001219355">
    <property type="component" value="Chromosome 3"/>
</dbReference>
<feature type="region of interest" description="Disordered" evidence="1">
    <location>
        <begin position="330"/>
        <end position="355"/>
    </location>
</feature>
<proteinExistence type="predicted"/>
<evidence type="ECO:0000313" key="3">
    <source>
        <dbReference type="EMBL" id="WEW59285.1"/>
    </source>
</evidence>
<evidence type="ECO:0000256" key="1">
    <source>
        <dbReference type="SAM" id="MobiDB-lite"/>
    </source>
</evidence>
<organism evidence="3 4">
    <name type="scientific">Emydomyces testavorans</name>
    <dbReference type="NCBI Taxonomy" id="2070801"/>
    <lineage>
        <taxon>Eukaryota</taxon>
        <taxon>Fungi</taxon>
        <taxon>Dikarya</taxon>
        <taxon>Ascomycota</taxon>
        <taxon>Pezizomycotina</taxon>
        <taxon>Eurotiomycetes</taxon>
        <taxon>Eurotiomycetidae</taxon>
        <taxon>Onygenales</taxon>
        <taxon>Nannizziopsiaceae</taxon>
        <taxon>Emydomyces</taxon>
    </lineage>
</organism>
<feature type="compositionally biased region" description="Basic and acidic residues" evidence="1">
    <location>
        <begin position="330"/>
        <end position="343"/>
    </location>
</feature>
<accession>A0AAF0DM36</accession>
<dbReference type="SMART" id="SM00584">
    <property type="entry name" value="TLDc"/>
    <property type="match status" value="1"/>
</dbReference>
<feature type="domain" description="TLDc" evidence="2">
    <location>
        <begin position="365"/>
        <end position="595"/>
    </location>
</feature>
<dbReference type="Pfam" id="PF07534">
    <property type="entry name" value="TLD"/>
    <property type="match status" value="1"/>
</dbReference>
<gene>
    <name evidence="3" type="primary">RTC5</name>
    <name evidence="3" type="ORF">PRK78_004754</name>
</gene>
<feature type="region of interest" description="Disordered" evidence="1">
    <location>
        <begin position="448"/>
        <end position="467"/>
    </location>
</feature>
<protein>
    <submittedName>
        <fullName evidence="3">Restriction of telomere capping protein 5</fullName>
    </submittedName>
</protein>
<name>A0AAF0DM36_9EURO</name>
<sequence length="669" mass="72579">MGTGHSTAMVEQRSSPEELSHLLAHRFASKCFTPLELAHLKDNFDSRALDESGLRHWNEDILSRFLGIPDGAGGKTSPDTDTTLDAGPVIFRMVSYLGAFPFQNTQAPSVLTYEAIVKVVVLLTERYGRVLKRGKKDRIKLLFGSLADVGRAETNAQEKPTPNIEKGETDTGEGNITNGVSHHAAGFAIDVPAHDEEEDDDDDLALAALESLDAIEVFKHDQRIDRSVYKSRVSVNTFRRLLALLLVIAPLHPLATTSKLIAKQNSESIEAIQNQVDSILAAFGEEVNNDGITYKAFSTVITTVLPFVFDPLTPLFEHFLFSKNLNLSRRKESRPGDQSHEKSSSPSPPHSPQLESVFLPGHFESSILNTTLLSHLSFFLSTSHPIPNLFRNGSRLHPIFSSVYHGESLTAFSHHVLTWQAPSLLLVKGVTSSSSSSQDTVLVGAHLPEPWKQSTTTPSSRVSNSQDPSKLPCLFQLLPTHTILQAAPSFKSLKSNMPVASFSTKSGIALGCMIPPSSRTSLHTELHPRPAGGGSLIIDPALENATFVVSRGLNGDGVFLPPGPSPSSSSLSVSTLATSNTTSISIHTIEVWGIVPSQQAELSADLDPESPKDAVAMQRAMWNFEAREAERRRTIHLNVGGGDSETQSGRALLEMAGIIGDAQYGPRRH</sequence>
<feature type="compositionally biased region" description="Polar residues" evidence="1">
    <location>
        <begin position="452"/>
        <end position="467"/>
    </location>
</feature>
<keyword evidence="4" id="KW-1185">Reference proteome</keyword>